<accession>A0AAV5MRY1</accession>
<comment type="caution">
    <text evidence="1">The sequence shown here is derived from an EMBL/GenBank/DDBJ whole genome shotgun (WGS) entry which is preliminary data.</text>
</comment>
<dbReference type="Proteomes" id="UP001054252">
    <property type="component" value="Unassembled WGS sequence"/>
</dbReference>
<reference evidence="1 2" key="1">
    <citation type="journal article" date="2021" name="Commun. Biol.">
        <title>The genome of Shorea leprosula (Dipterocarpaceae) highlights the ecological relevance of drought in aseasonal tropical rainforests.</title>
        <authorList>
            <person name="Ng K.K.S."/>
            <person name="Kobayashi M.J."/>
            <person name="Fawcett J.A."/>
            <person name="Hatakeyama M."/>
            <person name="Paape T."/>
            <person name="Ng C.H."/>
            <person name="Ang C.C."/>
            <person name="Tnah L.H."/>
            <person name="Lee C.T."/>
            <person name="Nishiyama T."/>
            <person name="Sese J."/>
            <person name="O'Brien M.J."/>
            <person name="Copetti D."/>
            <person name="Mohd Noor M.I."/>
            <person name="Ong R.C."/>
            <person name="Putra M."/>
            <person name="Sireger I.Z."/>
            <person name="Indrioko S."/>
            <person name="Kosugi Y."/>
            <person name="Izuno A."/>
            <person name="Isagi Y."/>
            <person name="Lee S.L."/>
            <person name="Shimizu K.K."/>
        </authorList>
    </citation>
    <scope>NUCLEOTIDE SEQUENCE [LARGE SCALE GENOMIC DNA]</scope>
    <source>
        <strain evidence="1">214</strain>
    </source>
</reference>
<proteinExistence type="predicted"/>
<organism evidence="1 2">
    <name type="scientific">Rubroshorea leprosula</name>
    <dbReference type="NCBI Taxonomy" id="152421"/>
    <lineage>
        <taxon>Eukaryota</taxon>
        <taxon>Viridiplantae</taxon>
        <taxon>Streptophyta</taxon>
        <taxon>Embryophyta</taxon>
        <taxon>Tracheophyta</taxon>
        <taxon>Spermatophyta</taxon>
        <taxon>Magnoliopsida</taxon>
        <taxon>eudicotyledons</taxon>
        <taxon>Gunneridae</taxon>
        <taxon>Pentapetalae</taxon>
        <taxon>rosids</taxon>
        <taxon>malvids</taxon>
        <taxon>Malvales</taxon>
        <taxon>Dipterocarpaceae</taxon>
        <taxon>Rubroshorea</taxon>
    </lineage>
</organism>
<sequence>MTKALSRAGLEPALSRWDFNLADRDFGNPVRHGVPTSGAL</sequence>
<keyword evidence="2" id="KW-1185">Reference proteome</keyword>
<dbReference type="EMBL" id="BPVZ01000831">
    <property type="protein sequence ID" value="GKV52731.1"/>
    <property type="molecule type" value="Genomic_DNA"/>
</dbReference>
<protein>
    <submittedName>
        <fullName evidence="1">Uncharacterized protein</fullName>
    </submittedName>
</protein>
<dbReference type="AlphaFoldDB" id="A0AAV5MRY1"/>
<evidence type="ECO:0000313" key="1">
    <source>
        <dbReference type="EMBL" id="GKV52731.1"/>
    </source>
</evidence>
<name>A0AAV5MRY1_9ROSI</name>
<evidence type="ECO:0000313" key="2">
    <source>
        <dbReference type="Proteomes" id="UP001054252"/>
    </source>
</evidence>
<gene>
    <name evidence="1" type="ORF">SLEP1_g59301</name>
</gene>